<keyword evidence="2" id="KW-0812">Transmembrane</keyword>
<protein>
    <recommendedName>
        <fullName evidence="6">Macrofage activating glyco protein</fullName>
    </recommendedName>
</protein>
<feature type="chain" id="PRO_5021354525" description="Macrofage activating glyco protein" evidence="3">
    <location>
        <begin position="21"/>
        <end position="388"/>
    </location>
</feature>
<dbReference type="EMBL" id="ML170163">
    <property type="protein sequence ID" value="TDL25847.1"/>
    <property type="molecule type" value="Genomic_DNA"/>
</dbReference>
<feature type="region of interest" description="Disordered" evidence="1">
    <location>
        <begin position="318"/>
        <end position="359"/>
    </location>
</feature>
<proteinExistence type="predicted"/>
<dbReference type="OrthoDB" id="2564904at2759"/>
<keyword evidence="5" id="KW-1185">Reference proteome</keyword>
<evidence type="ECO:0008006" key="6">
    <source>
        <dbReference type="Google" id="ProtNLM"/>
    </source>
</evidence>
<organism evidence="4 5">
    <name type="scientific">Rickenella mellea</name>
    <dbReference type="NCBI Taxonomy" id="50990"/>
    <lineage>
        <taxon>Eukaryota</taxon>
        <taxon>Fungi</taxon>
        <taxon>Dikarya</taxon>
        <taxon>Basidiomycota</taxon>
        <taxon>Agaricomycotina</taxon>
        <taxon>Agaricomycetes</taxon>
        <taxon>Hymenochaetales</taxon>
        <taxon>Rickenellaceae</taxon>
        <taxon>Rickenella</taxon>
    </lineage>
</organism>
<gene>
    <name evidence="4" type="ORF">BD410DRAFT_819875</name>
</gene>
<feature type="transmembrane region" description="Helical" evidence="2">
    <location>
        <begin position="367"/>
        <end position="387"/>
    </location>
</feature>
<accession>A0A4Y7QDT1</accession>
<feature type="compositionally biased region" description="Low complexity" evidence="1">
    <location>
        <begin position="321"/>
        <end position="356"/>
    </location>
</feature>
<dbReference type="STRING" id="50990.A0A4Y7QDT1"/>
<keyword evidence="2" id="KW-0472">Membrane</keyword>
<dbReference type="AlphaFoldDB" id="A0A4Y7QDT1"/>
<reference evidence="4 5" key="1">
    <citation type="submission" date="2018-06" db="EMBL/GenBank/DDBJ databases">
        <title>A transcriptomic atlas of mushroom development highlights an independent origin of complex multicellularity.</title>
        <authorList>
            <consortium name="DOE Joint Genome Institute"/>
            <person name="Krizsan K."/>
            <person name="Almasi E."/>
            <person name="Merenyi Z."/>
            <person name="Sahu N."/>
            <person name="Viragh M."/>
            <person name="Koszo T."/>
            <person name="Mondo S."/>
            <person name="Kiss B."/>
            <person name="Balint B."/>
            <person name="Kues U."/>
            <person name="Barry K."/>
            <person name="Hegedus J.C."/>
            <person name="Henrissat B."/>
            <person name="Johnson J."/>
            <person name="Lipzen A."/>
            <person name="Ohm R."/>
            <person name="Nagy I."/>
            <person name="Pangilinan J."/>
            <person name="Yan J."/>
            <person name="Xiong Y."/>
            <person name="Grigoriev I.V."/>
            <person name="Hibbett D.S."/>
            <person name="Nagy L.G."/>
        </authorList>
    </citation>
    <scope>NUCLEOTIDE SEQUENCE [LARGE SCALE GENOMIC DNA]</scope>
    <source>
        <strain evidence="4 5">SZMC22713</strain>
    </source>
</reference>
<evidence type="ECO:0000313" key="4">
    <source>
        <dbReference type="EMBL" id="TDL25847.1"/>
    </source>
</evidence>
<feature type="signal peptide" evidence="3">
    <location>
        <begin position="1"/>
        <end position="20"/>
    </location>
</feature>
<keyword evidence="2" id="KW-1133">Transmembrane helix</keyword>
<evidence type="ECO:0000313" key="5">
    <source>
        <dbReference type="Proteomes" id="UP000294933"/>
    </source>
</evidence>
<dbReference type="Proteomes" id="UP000294933">
    <property type="component" value="Unassembled WGS sequence"/>
</dbReference>
<name>A0A4Y7QDT1_9AGAM</name>
<evidence type="ECO:0000256" key="1">
    <source>
        <dbReference type="SAM" id="MobiDB-lite"/>
    </source>
</evidence>
<evidence type="ECO:0000256" key="3">
    <source>
        <dbReference type="SAM" id="SignalP"/>
    </source>
</evidence>
<keyword evidence="3" id="KW-0732">Signal</keyword>
<sequence length="388" mass="40527">MATHALLSILAITSSTLVAAQSPTTQALEPLASKHFTYPNIPYQVTGDQGGIRGPQFGFNLCNSTTENQQSNCQTAFVNSIADFCMWSSDQPNDTVGESEAREVAWCTTPGHGTRVIPPGTITGAQWLYAKDYVQVVGFLDQSKVNLNPTDMGGELDPHGADEQGNPLGGIVFTNAFGVNSQQFQSQVSSNNLAGSQTFTQVIEWIDFIGSGMFCLKMCNPDNPNAPQLCQHIYDEIGCTYNALANYGAINGTFQVCDSDDMTPPGVFTQNGQVTTWFQPQAGPVVPPYTPVIPSSSNCVTYASTQLWAAAATDTNIPKPTTSSSSSAAAATGAGSGTTARTTSGSTSSPTASSGSIPSVGGNGGTLPFIAVGLLTTLCTMMSMAFLA</sequence>
<dbReference type="VEuPathDB" id="FungiDB:BD410DRAFT_819875"/>
<evidence type="ECO:0000256" key="2">
    <source>
        <dbReference type="SAM" id="Phobius"/>
    </source>
</evidence>